<feature type="non-terminal residue" evidence="2">
    <location>
        <position position="74"/>
    </location>
</feature>
<evidence type="ECO:0000313" key="2">
    <source>
        <dbReference type="EMBL" id="CAA9535112.1"/>
    </source>
</evidence>
<reference evidence="2" key="1">
    <citation type="submission" date="2020-02" db="EMBL/GenBank/DDBJ databases">
        <authorList>
            <person name="Meier V. D."/>
        </authorList>
    </citation>
    <scope>NUCLEOTIDE SEQUENCE</scope>
    <source>
        <strain evidence="2">AVDCRST_MAG73</strain>
    </source>
</reference>
<gene>
    <name evidence="2" type="ORF">AVDCRST_MAG73-1310</name>
</gene>
<organism evidence="2">
    <name type="scientific">uncultured Thermomicrobiales bacterium</name>
    <dbReference type="NCBI Taxonomy" id="1645740"/>
    <lineage>
        <taxon>Bacteria</taxon>
        <taxon>Pseudomonadati</taxon>
        <taxon>Thermomicrobiota</taxon>
        <taxon>Thermomicrobia</taxon>
        <taxon>Thermomicrobiales</taxon>
        <taxon>environmental samples</taxon>
    </lineage>
</organism>
<feature type="compositionally biased region" description="Basic residues" evidence="1">
    <location>
        <begin position="44"/>
        <end position="59"/>
    </location>
</feature>
<feature type="compositionally biased region" description="Low complexity" evidence="1">
    <location>
        <begin position="1"/>
        <end position="11"/>
    </location>
</feature>
<feature type="compositionally biased region" description="Basic and acidic residues" evidence="1">
    <location>
        <begin position="24"/>
        <end position="40"/>
    </location>
</feature>
<dbReference type="AlphaFoldDB" id="A0A6J4TZR9"/>
<evidence type="ECO:0000256" key="1">
    <source>
        <dbReference type="SAM" id="MobiDB-lite"/>
    </source>
</evidence>
<feature type="non-terminal residue" evidence="2">
    <location>
        <position position="1"/>
    </location>
</feature>
<name>A0A6J4TZR9_9BACT</name>
<dbReference type="EMBL" id="CADCWE010000083">
    <property type="protein sequence ID" value="CAA9535112.1"/>
    <property type="molecule type" value="Genomic_DNA"/>
</dbReference>
<sequence length="74" mass="8931">ERQRTPRIGQGRLRRRHRPRRGRDRPGQRRERPARRDRASFRRIVPRQRSSRVHQRRHLSSVDRAGVPGGRRGV</sequence>
<accession>A0A6J4TZR9</accession>
<feature type="compositionally biased region" description="Basic residues" evidence="1">
    <location>
        <begin position="12"/>
        <end position="23"/>
    </location>
</feature>
<proteinExistence type="predicted"/>
<protein>
    <submittedName>
        <fullName evidence="2">Uncharacterized protein</fullName>
    </submittedName>
</protein>
<feature type="region of interest" description="Disordered" evidence="1">
    <location>
        <begin position="1"/>
        <end position="74"/>
    </location>
</feature>